<organism evidence="1 2">
    <name type="scientific">Arabidopsis arenosa</name>
    <name type="common">Sand rock-cress</name>
    <name type="synonym">Cardaminopsis arenosa</name>
    <dbReference type="NCBI Taxonomy" id="38785"/>
    <lineage>
        <taxon>Eukaryota</taxon>
        <taxon>Viridiplantae</taxon>
        <taxon>Streptophyta</taxon>
        <taxon>Embryophyta</taxon>
        <taxon>Tracheophyta</taxon>
        <taxon>Spermatophyta</taxon>
        <taxon>Magnoliopsida</taxon>
        <taxon>eudicotyledons</taxon>
        <taxon>Gunneridae</taxon>
        <taxon>Pentapetalae</taxon>
        <taxon>rosids</taxon>
        <taxon>malvids</taxon>
        <taxon>Brassicales</taxon>
        <taxon>Brassicaceae</taxon>
        <taxon>Camelineae</taxon>
        <taxon>Arabidopsis</taxon>
    </lineage>
</organism>
<dbReference type="EMBL" id="LR999457">
    <property type="protein sequence ID" value="CAE6200462.1"/>
    <property type="molecule type" value="Genomic_DNA"/>
</dbReference>
<keyword evidence="2" id="KW-1185">Reference proteome</keyword>
<dbReference type="AlphaFoldDB" id="A0A8S2AYA3"/>
<proteinExistence type="predicted"/>
<evidence type="ECO:0000313" key="2">
    <source>
        <dbReference type="Proteomes" id="UP000682877"/>
    </source>
</evidence>
<reference evidence="1" key="1">
    <citation type="submission" date="2021-01" db="EMBL/GenBank/DDBJ databases">
        <authorList>
            <person name="Bezrukov I."/>
        </authorList>
    </citation>
    <scope>NUCLEOTIDE SEQUENCE</scope>
</reference>
<dbReference type="Proteomes" id="UP000682877">
    <property type="component" value="Chromosome 7"/>
</dbReference>
<sequence>MLLQSYILAYWRLIKEVAFKVSELGASEEPGAYSHEAAFPPAGSESYLDADETQFITRKQSMEDIFPSVWSPELQQRQ</sequence>
<evidence type="ECO:0000313" key="1">
    <source>
        <dbReference type="EMBL" id="CAE6200462.1"/>
    </source>
</evidence>
<accession>A0A8S2AYA3</accession>
<gene>
    <name evidence="1" type="ORF">AARE701A_LOCUS19701</name>
</gene>
<protein>
    <submittedName>
        <fullName evidence="1">Uncharacterized protein</fullName>
    </submittedName>
</protein>
<name>A0A8S2AYA3_ARAAE</name>